<evidence type="ECO:0000256" key="6">
    <source>
        <dbReference type="PROSITE-ProRule" id="PRU10141"/>
    </source>
</evidence>
<dbReference type="InterPro" id="IPR000719">
    <property type="entry name" value="Prot_kinase_dom"/>
</dbReference>
<feature type="compositionally biased region" description="Low complexity" evidence="7">
    <location>
        <begin position="262"/>
        <end position="271"/>
    </location>
</feature>
<dbReference type="EMBL" id="MU001633">
    <property type="protein sequence ID" value="KAF2485629.1"/>
    <property type="molecule type" value="Genomic_DNA"/>
</dbReference>
<evidence type="ECO:0000313" key="10">
    <source>
        <dbReference type="Proteomes" id="UP000799767"/>
    </source>
</evidence>
<dbReference type="GO" id="GO:0043484">
    <property type="term" value="P:regulation of RNA splicing"/>
    <property type="evidence" value="ECO:0007669"/>
    <property type="project" value="TreeGrafter"/>
</dbReference>
<evidence type="ECO:0000256" key="7">
    <source>
        <dbReference type="SAM" id="MobiDB-lite"/>
    </source>
</evidence>
<gene>
    <name evidence="9" type="ORF">BDY17DRAFT_293990</name>
</gene>
<evidence type="ECO:0000259" key="8">
    <source>
        <dbReference type="PROSITE" id="PS50011"/>
    </source>
</evidence>
<dbReference type="InterPro" id="IPR011009">
    <property type="entry name" value="Kinase-like_dom_sf"/>
</dbReference>
<dbReference type="SMART" id="SM00220">
    <property type="entry name" value="S_TKc"/>
    <property type="match status" value="1"/>
</dbReference>
<dbReference type="PROSITE" id="PS00108">
    <property type="entry name" value="PROTEIN_KINASE_ST"/>
    <property type="match status" value="1"/>
</dbReference>
<dbReference type="AlphaFoldDB" id="A0A6A6Q0X5"/>
<feature type="region of interest" description="Disordered" evidence="7">
    <location>
        <begin position="191"/>
        <end position="304"/>
    </location>
</feature>
<feature type="compositionally biased region" description="Polar residues" evidence="7">
    <location>
        <begin position="237"/>
        <end position="261"/>
    </location>
</feature>
<dbReference type="PROSITE" id="PS50011">
    <property type="entry name" value="PROTEIN_KINASE_DOM"/>
    <property type="match status" value="1"/>
</dbReference>
<feature type="compositionally biased region" description="Low complexity" evidence="7">
    <location>
        <begin position="57"/>
        <end position="66"/>
    </location>
</feature>
<proteinExistence type="predicted"/>
<keyword evidence="1" id="KW-0723">Serine/threonine-protein kinase</keyword>
<feature type="compositionally biased region" description="Low complexity" evidence="7">
    <location>
        <begin position="726"/>
        <end position="739"/>
    </location>
</feature>
<evidence type="ECO:0000256" key="1">
    <source>
        <dbReference type="ARBA" id="ARBA00022527"/>
    </source>
</evidence>
<keyword evidence="4 9" id="KW-0418">Kinase</keyword>
<dbReference type="GO" id="GO:0004674">
    <property type="term" value="F:protein serine/threonine kinase activity"/>
    <property type="evidence" value="ECO:0007669"/>
    <property type="project" value="UniProtKB-KW"/>
</dbReference>
<protein>
    <submittedName>
        <fullName evidence="9">Kinase-like domain-containing protein</fullName>
    </submittedName>
</protein>
<feature type="binding site" evidence="6">
    <location>
        <position position="389"/>
    </location>
    <ligand>
        <name>ATP</name>
        <dbReference type="ChEBI" id="CHEBI:30616"/>
    </ligand>
</feature>
<name>A0A6A6Q0X5_9PEZI</name>
<dbReference type="Gene3D" id="1.10.510.10">
    <property type="entry name" value="Transferase(Phosphotransferase) domain 1"/>
    <property type="match status" value="1"/>
</dbReference>
<dbReference type="GO" id="GO:0005634">
    <property type="term" value="C:nucleus"/>
    <property type="evidence" value="ECO:0007669"/>
    <property type="project" value="TreeGrafter"/>
</dbReference>
<evidence type="ECO:0000256" key="5">
    <source>
        <dbReference type="ARBA" id="ARBA00022840"/>
    </source>
</evidence>
<dbReference type="InterPro" id="IPR051175">
    <property type="entry name" value="CLK_kinases"/>
</dbReference>
<organism evidence="9 10">
    <name type="scientific">Neohortaea acidophila</name>
    <dbReference type="NCBI Taxonomy" id="245834"/>
    <lineage>
        <taxon>Eukaryota</taxon>
        <taxon>Fungi</taxon>
        <taxon>Dikarya</taxon>
        <taxon>Ascomycota</taxon>
        <taxon>Pezizomycotina</taxon>
        <taxon>Dothideomycetes</taxon>
        <taxon>Dothideomycetidae</taxon>
        <taxon>Mycosphaerellales</taxon>
        <taxon>Teratosphaeriaceae</taxon>
        <taxon>Neohortaea</taxon>
    </lineage>
</organism>
<feature type="compositionally biased region" description="Basic and acidic residues" evidence="7">
    <location>
        <begin position="287"/>
        <end position="303"/>
    </location>
</feature>
<sequence length="739" mass="82468">MSTPQTLTQALPPHHHLDHRQRYLPSPQDRYLPPPRPTSGPFGNAAFHHPNNIPARPSSSLSNPHLAAPPPPRPQSGMSNTAYTTHPHPHAASQTHIQTRGGVELQPDATSLAPKSSHDDLRRPSSTSSQQQQRTLPALPPTEQSAHADMPPKRSVPSHEEQPEHRGRKRGRQSPVDWVAYFGGKLPNEIITIHDDDSPAPPASIQTLPPPANDATTSHHVDKKRRTNAGNGEAHFSATNTPYSLSNAASTESLQNTTAPTSLGSSGSSSGRLDATQTGQKRKRTVKAPEPESAKKKATETRGPKGYLAEYGEYVPPKQIKKQKEVHVPAIHDRVKSTDKVDDDDGHYIIHENSRLGERYSLLGLLGQGTFGKVVKALDIRTRREVAVKIIRAVPKYRDASRIELRVLQTLRAADEHNRNRCIQIRDCFDWRGHICIVTPLLGLSVFDFLKSGGFVPFPSSHIQAFACQLLRSIAFLHDLNLIHTDLKPENILLLNSQYQTFTYNRNIPSSSTLNARSAKFRRVLLSPQINLIDFGSATFDDEYHSSVVSTRHYRAPEIILGIGWSHPIDLWSLGCILVECWTGDALFQTHDCCEHLAMMEAVIGSPIDKSLIREVNRTSRKNDRNSAARFFKNGHLAYPLTDTPRQSRKFVRGMKRLEEVIPATNAFNRQFLDLLRKIFVYDPKKRITAREALKHPWFAELVEDDGTEAGRIREERKRQKEEEGVALAAAAAGGEKTR</sequence>
<evidence type="ECO:0000256" key="4">
    <source>
        <dbReference type="ARBA" id="ARBA00022777"/>
    </source>
</evidence>
<feature type="region of interest" description="Disordered" evidence="7">
    <location>
        <begin position="714"/>
        <end position="739"/>
    </location>
</feature>
<dbReference type="Gene3D" id="3.30.200.20">
    <property type="entry name" value="Phosphorylase Kinase, domain 1"/>
    <property type="match status" value="1"/>
</dbReference>
<dbReference type="PROSITE" id="PS00107">
    <property type="entry name" value="PROTEIN_KINASE_ATP"/>
    <property type="match status" value="1"/>
</dbReference>
<evidence type="ECO:0000313" key="9">
    <source>
        <dbReference type="EMBL" id="KAF2485629.1"/>
    </source>
</evidence>
<dbReference type="GO" id="GO:0005524">
    <property type="term" value="F:ATP binding"/>
    <property type="evidence" value="ECO:0007669"/>
    <property type="project" value="UniProtKB-UniRule"/>
</dbReference>
<dbReference type="OrthoDB" id="283111at2759"/>
<dbReference type="InterPro" id="IPR008271">
    <property type="entry name" value="Ser/Thr_kinase_AS"/>
</dbReference>
<evidence type="ECO:0000256" key="3">
    <source>
        <dbReference type="ARBA" id="ARBA00022741"/>
    </source>
</evidence>
<keyword evidence="3 6" id="KW-0547">Nucleotide-binding</keyword>
<feature type="compositionally biased region" description="Basic and acidic residues" evidence="7">
    <location>
        <begin position="714"/>
        <end position="724"/>
    </location>
</feature>
<feature type="region of interest" description="Disordered" evidence="7">
    <location>
        <begin position="1"/>
        <end position="176"/>
    </location>
</feature>
<dbReference type="SUPFAM" id="SSF56112">
    <property type="entry name" value="Protein kinase-like (PK-like)"/>
    <property type="match status" value="1"/>
</dbReference>
<feature type="domain" description="Protein kinase" evidence="8">
    <location>
        <begin position="360"/>
        <end position="699"/>
    </location>
</feature>
<dbReference type="GeneID" id="54474072"/>
<keyword evidence="5 6" id="KW-0067">ATP-binding</keyword>
<dbReference type="PANTHER" id="PTHR45646:SF11">
    <property type="entry name" value="SERINE_THREONINE-PROTEIN KINASE DOA"/>
    <property type="match status" value="1"/>
</dbReference>
<feature type="compositionally biased region" description="Low complexity" evidence="7">
    <location>
        <begin position="124"/>
        <end position="137"/>
    </location>
</feature>
<dbReference type="Pfam" id="PF00069">
    <property type="entry name" value="Pkinase"/>
    <property type="match status" value="1"/>
</dbReference>
<dbReference type="CDD" id="cd14134">
    <property type="entry name" value="PKc_CLK"/>
    <property type="match status" value="1"/>
</dbReference>
<dbReference type="InterPro" id="IPR017441">
    <property type="entry name" value="Protein_kinase_ATP_BS"/>
</dbReference>
<dbReference type="RefSeq" id="XP_033592198.1">
    <property type="nucleotide sequence ID" value="XM_033733070.1"/>
</dbReference>
<keyword evidence="2" id="KW-0808">Transferase</keyword>
<dbReference type="PANTHER" id="PTHR45646">
    <property type="entry name" value="SERINE/THREONINE-PROTEIN KINASE DOA-RELATED"/>
    <property type="match status" value="1"/>
</dbReference>
<dbReference type="Proteomes" id="UP000799767">
    <property type="component" value="Unassembled WGS sequence"/>
</dbReference>
<accession>A0A6A6Q0X5</accession>
<reference evidence="9" key="1">
    <citation type="journal article" date="2020" name="Stud. Mycol.">
        <title>101 Dothideomycetes genomes: a test case for predicting lifestyles and emergence of pathogens.</title>
        <authorList>
            <person name="Haridas S."/>
            <person name="Albert R."/>
            <person name="Binder M."/>
            <person name="Bloem J."/>
            <person name="Labutti K."/>
            <person name="Salamov A."/>
            <person name="Andreopoulos B."/>
            <person name="Baker S."/>
            <person name="Barry K."/>
            <person name="Bills G."/>
            <person name="Bluhm B."/>
            <person name="Cannon C."/>
            <person name="Castanera R."/>
            <person name="Culley D."/>
            <person name="Daum C."/>
            <person name="Ezra D."/>
            <person name="Gonzalez J."/>
            <person name="Henrissat B."/>
            <person name="Kuo A."/>
            <person name="Liang C."/>
            <person name="Lipzen A."/>
            <person name="Lutzoni F."/>
            <person name="Magnuson J."/>
            <person name="Mondo S."/>
            <person name="Nolan M."/>
            <person name="Ohm R."/>
            <person name="Pangilinan J."/>
            <person name="Park H.-J."/>
            <person name="Ramirez L."/>
            <person name="Alfaro M."/>
            <person name="Sun H."/>
            <person name="Tritt A."/>
            <person name="Yoshinaga Y."/>
            <person name="Zwiers L.-H."/>
            <person name="Turgeon B."/>
            <person name="Goodwin S."/>
            <person name="Spatafora J."/>
            <person name="Crous P."/>
            <person name="Grigoriev I."/>
        </authorList>
    </citation>
    <scope>NUCLEOTIDE SEQUENCE</scope>
    <source>
        <strain evidence="9">CBS 113389</strain>
    </source>
</reference>
<keyword evidence="10" id="KW-1185">Reference proteome</keyword>
<evidence type="ECO:0000256" key="2">
    <source>
        <dbReference type="ARBA" id="ARBA00022679"/>
    </source>
</evidence>